<reference evidence="2" key="1">
    <citation type="submission" date="2020-05" db="EMBL/GenBank/DDBJ databases">
        <title>Frigoriglobus tundricola gen. nov., sp. nov., a psychrotolerant cellulolytic planctomycete of the family Gemmataceae with two divergent copies of 16S rRNA gene.</title>
        <authorList>
            <person name="Kulichevskaya I.S."/>
            <person name="Ivanova A.A."/>
            <person name="Naumoff D.G."/>
            <person name="Beletsky A.V."/>
            <person name="Rijpstra W.I.C."/>
            <person name="Sinninghe Damste J.S."/>
            <person name="Mardanov A.V."/>
            <person name="Ravin N.V."/>
            <person name="Dedysh S.N."/>
        </authorList>
    </citation>
    <scope>NUCLEOTIDE SEQUENCE [LARGE SCALE GENOMIC DNA]</scope>
    <source>
        <strain evidence="2">PL17</strain>
    </source>
</reference>
<protein>
    <submittedName>
        <fullName evidence="1">Uncharacterized protein</fullName>
    </submittedName>
</protein>
<proteinExistence type="predicted"/>
<name>A0A6M5Z0T6_9BACT</name>
<dbReference type="AlphaFoldDB" id="A0A6M5Z0T6"/>
<dbReference type="KEGG" id="ftj:FTUN_6964"/>
<organism evidence="1 2">
    <name type="scientific">Frigoriglobus tundricola</name>
    <dbReference type="NCBI Taxonomy" id="2774151"/>
    <lineage>
        <taxon>Bacteria</taxon>
        <taxon>Pseudomonadati</taxon>
        <taxon>Planctomycetota</taxon>
        <taxon>Planctomycetia</taxon>
        <taxon>Gemmatales</taxon>
        <taxon>Gemmataceae</taxon>
        <taxon>Frigoriglobus</taxon>
    </lineage>
</organism>
<dbReference type="EMBL" id="CP053452">
    <property type="protein sequence ID" value="QJW99356.1"/>
    <property type="molecule type" value="Genomic_DNA"/>
</dbReference>
<dbReference type="Proteomes" id="UP000503447">
    <property type="component" value="Chromosome"/>
</dbReference>
<evidence type="ECO:0000313" key="2">
    <source>
        <dbReference type="Proteomes" id="UP000503447"/>
    </source>
</evidence>
<dbReference type="InterPro" id="IPR036515">
    <property type="entry name" value="Transposase_17_sf"/>
</dbReference>
<keyword evidence="2" id="KW-1185">Reference proteome</keyword>
<dbReference type="Gene3D" id="3.30.70.1290">
    <property type="entry name" value="Transposase IS200-like"/>
    <property type="match status" value="1"/>
</dbReference>
<dbReference type="GO" id="GO:0004803">
    <property type="term" value="F:transposase activity"/>
    <property type="evidence" value="ECO:0007669"/>
    <property type="project" value="InterPro"/>
</dbReference>
<evidence type="ECO:0000313" key="1">
    <source>
        <dbReference type="EMBL" id="QJW99356.1"/>
    </source>
</evidence>
<dbReference type="GO" id="GO:0006313">
    <property type="term" value="P:DNA transposition"/>
    <property type="evidence" value="ECO:0007669"/>
    <property type="project" value="InterPro"/>
</dbReference>
<accession>A0A6M5Z0T6</accession>
<gene>
    <name evidence="1" type="ORF">FTUN_6964</name>
</gene>
<sequence length="53" mass="6265">MSYIHWNPVKHRLVARVKDYPWSSFQRFVHAGDYDPDWGGELECPDVSGAEWE</sequence>
<dbReference type="GO" id="GO:0003677">
    <property type="term" value="F:DNA binding"/>
    <property type="evidence" value="ECO:0007669"/>
    <property type="project" value="InterPro"/>
</dbReference>